<gene>
    <name evidence="1" type="ORF">E8K88_02775</name>
</gene>
<accession>A0A4S5BZK2</accession>
<dbReference type="OrthoDB" id="8906388at2"/>
<protein>
    <submittedName>
        <fullName evidence="1">Uncharacterized protein</fullName>
    </submittedName>
</protein>
<dbReference type="AlphaFoldDB" id="A0A4S5BZK2"/>
<dbReference type="EMBL" id="SSWX01000003">
    <property type="protein sequence ID" value="THJ35538.1"/>
    <property type="molecule type" value="Genomic_DNA"/>
</dbReference>
<evidence type="ECO:0000313" key="2">
    <source>
        <dbReference type="Proteomes" id="UP000306236"/>
    </source>
</evidence>
<dbReference type="RefSeq" id="WP_136405137.1">
    <property type="nucleotide sequence ID" value="NZ_SSWX01000003.1"/>
</dbReference>
<reference evidence="1 2" key="1">
    <citation type="submission" date="2019-04" db="EMBL/GenBank/DDBJ databases">
        <title>Lampropedia sp YIM MLB12 draf genome.</title>
        <authorList>
            <person name="Wang Y.-X."/>
        </authorList>
    </citation>
    <scope>NUCLEOTIDE SEQUENCE [LARGE SCALE GENOMIC DNA]</scope>
    <source>
        <strain evidence="1 2">YIM MLB12</strain>
    </source>
</reference>
<proteinExistence type="predicted"/>
<dbReference type="Proteomes" id="UP000306236">
    <property type="component" value="Unassembled WGS sequence"/>
</dbReference>
<organism evidence="1 2">
    <name type="scientific">Lampropedia aestuarii</name>
    <dbReference type="NCBI Taxonomy" id="2562762"/>
    <lineage>
        <taxon>Bacteria</taxon>
        <taxon>Pseudomonadati</taxon>
        <taxon>Pseudomonadota</taxon>
        <taxon>Betaproteobacteria</taxon>
        <taxon>Burkholderiales</taxon>
        <taxon>Comamonadaceae</taxon>
        <taxon>Lampropedia</taxon>
    </lineage>
</organism>
<sequence length="113" mass="12969">MNEPQHTQPFTVDLWLDAEVSDKQRLRATELFTITLIEHLGDASLVWPSYQAFLRILQTQGSGSAETIDVENLSDAERHLFESWRLAETAALECVFGPHRHMGEGLYEIKARW</sequence>
<keyword evidence="2" id="KW-1185">Reference proteome</keyword>
<evidence type="ECO:0000313" key="1">
    <source>
        <dbReference type="EMBL" id="THJ35538.1"/>
    </source>
</evidence>
<name>A0A4S5BZK2_9BURK</name>
<comment type="caution">
    <text evidence="1">The sequence shown here is derived from an EMBL/GenBank/DDBJ whole genome shotgun (WGS) entry which is preliminary data.</text>
</comment>